<organism evidence="3 4">
    <name type="scientific">Klebsiella oxytoca</name>
    <dbReference type="NCBI Taxonomy" id="571"/>
    <lineage>
        <taxon>Bacteria</taxon>
        <taxon>Pseudomonadati</taxon>
        <taxon>Pseudomonadota</taxon>
        <taxon>Gammaproteobacteria</taxon>
        <taxon>Enterobacterales</taxon>
        <taxon>Enterobacteriaceae</taxon>
        <taxon>Klebsiella/Raoultella group</taxon>
        <taxon>Klebsiella</taxon>
    </lineage>
</organism>
<keyword evidence="2" id="KW-0732">Signal</keyword>
<sequence>MRRLNKLTIVSLLVFIALNKTASAEDSEFINAIKNLNLQTIDTNENSESADNRSQSINSETSINDKLEQKNKKLQMKYEKLLGSYNEIKLKGDSGNAESQKSTLSALSKEKDKLNAENIALRKQLADATSTLSALQKQGEQSLTSQKKELNSLGKENARLLNESEATRKQLAEATAQLAALRQQNELSVASQKKELNALGQENARLLSESDATRKQLAEATAQLAALREQNELSVASQKKELNALGQENARLLSESDATRKQLAEATAQLATLRQQNELSVASQKKELNALGQENARLLSESDATRKQLTEATTKLAKMENDSQKSATLKTKLLKTTEGKNSYSLGVFYYDKINAEFEKITKNNIKLTPSLMIDGMNDAFNKSLKIKKAEIMENVVKIDRIVQSINSDYAKKILKIINKKKYEVLANGSFLVTDKSTSKKYGENEIVTFDMLEKNLNGKPILNTMNTKVNFNQIHDPLLRKVVSEGGKGGAMTLYGKADILYKTIPDNVSAESLVSITFMLK</sequence>
<feature type="region of interest" description="Disordered" evidence="1">
    <location>
        <begin position="44"/>
        <end position="68"/>
    </location>
</feature>
<dbReference type="Proteomes" id="UP000427108">
    <property type="component" value="Chromosome"/>
</dbReference>
<feature type="chain" id="PRO_5025688833" description="Cell envelope biogenesis protein TolA" evidence="2">
    <location>
        <begin position="25"/>
        <end position="522"/>
    </location>
</feature>
<accession>A0A6B8MZW6</accession>
<feature type="signal peptide" evidence="2">
    <location>
        <begin position="1"/>
        <end position="24"/>
    </location>
</feature>
<dbReference type="GO" id="GO:0006457">
    <property type="term" value="P:protein folding"/>
    <property type="evidence" value="ECO:0007669"/>
    <property type="project" value="InterPro"/>
</dbReference>
<evidence type="ECO:0000313" key="4">
    <source>
        <dbReference type="Proteomes" id="UP000427108"/>
    </source>
</evidence>
<dbReference type="RefSeq" id="WP_154681493.1">
    <property type="nucleotide sequence ID" value="NZ_CP046115.1"/>
</dbReference>
<evidence type="ECO:0000313" key="3">
    <source>
        <dbReference type="EMBL" id="QGN39147.1"/>
    </source>
</evidence>
<evidence type="ECO:0008006" key="5">
    <source>
        <dbReference type="Google" id="ProtNLM"/>
    </source>
</evidence>
<proteinExistence type="predicted"/>
<dbReference type="AlphaFoldDB" id="A0A6B8MZW6"/>
<dbReference type="Gene3D" id="1.10.287.460">
    <property type="entry name" value="Peptidyl-prolyl cis-trans isomerase, FKBP-type, N-terminal domain"/>
    <property type="match status" value="1"/>
</dbReference>
<dbReference type="EMBL" id="CP046115">
    <property type="protein sequence ID" value="QGN39147.1"/>
    <property type="molecule type" value="Genomic_DNA"/>
</dbReference>
<evidence type="ECO:0000256" key="1">
    <source>
        <dbReference type="SAM" id="MobiDB-lite"/>
    </source>
</evidence>
<protein>
    <recommendedName>
        <fullName evidence="5">Cell envelope biogenesis protein TolA</fullName>
    </recommendedName>
</protein>
<feature type="compositionally biased region" description="Polar residues" evidence="1">
    <location>
        <begin position="44"/>
        <end position="62"/>
    </location>
</feature>
<evidence type="ECO:0000256" key="2">
    <source>
        <dbReference type="SAM" id="SignalP"/>
    </source>
</evidence>
<name>A0A6B8MZW6_KLEOX</name>
<dbReference type="InterPro" id="IPR036944">
    <property type="entry name" value="PPIase_FKBP_N_sf"/>
</dbReference>
<dbReference type="OrthoDB" id="6581657at2"/>
<gene>
    <name evidence="3" type="ORF">GJ746_18430</name>
</gene>
<reference evidence="3 4" key="1">
    <citation type="submission" date="2019-11" db="EMBL/GenBank/DDBJ databases">
        <title>Isolation and Application of One Kind of P-Hydroxybenzoic Acid Degrading Bacterium in Mitigating Cropping Obstacle of Cucumber.</title>
        <authorList>
            <person name="Wu F."/>
            <person name="An Y."/>
        </authorList>
    </citation>
    <scope>NUCLEOTIDE SEQUENCE [LARGE SCALE GENOMIC DNA]</scope>
    <source>
        <strain evidence="3 4">P620</strain>
    </source>
</reference>